<keyword evidence="2" id="KW-0032">Aminotransferase</keyword>
<dbReference type="AlphaFoldDB" id="A0A1Q9GEW4"/>
<dbReference type="Gene3D" id="1.10.10.1100">
    <property type="entry name" value="BFD-like [2Fe-2S]-binding domain"/>
    <property type="match status" value="1"/>
</dbReference>
<dbReference type="InterPro" id="IPR023753">
    <property type="entry name" value="FAD/NAD-binding_dom"/>
</dbReference>
<feature type="domain" description="Aminomethyltransferase C-terminal" evidence="6">
    <location>
        <begin position="916"/>
        <end position="1002"/>
    </location>
</feature>
<dbReference type="InterPro" id="IPR036188">
    <property type="entry name" value="FAD/NAD-bd_sf"/>
</dbReference>
<comment type="caution">
    <text evidence="8">The sequence shown here is derived from an EMBL/GenBank/DDBJ whole genome shotgun (WGS) entry which is preliminary data.</text>
</comment>
<dbReference type="PANTHER" id="PTHR43757:SF2">
    <property type="entry name" value="AMINOMETHYLTRANSFERASE, MITOCHONDRIAL"/>
    <property type="match status" value="1"/>
</dbReference>
<gene>
    <name evidence="8" type="ORF">BIT28_07120</name>
</gene>
<feature type="domain" description="FAD/NAD(P)-binding" evidence="5">
    <location>
        <begin position="172"/>
        <end position="426"/>
    </location>
</feature>
<reference evidence="8 9" key="1">
    <citation type="submission" date="2016-09" db="EMBL/GenBank/DDBJ databases">
        <title>Photobacterium proteolyticum sp. nov. a protease producing bacterium isolated from ocean sediments of Laizhou Bay.</title>
        <authorList>
            <person name="Li Y."/>
        </authorList>
    </citation>
    <scope>NUCLEOTIDE SEQUENCE [LARGE SCALE GENOMIC DNA]</scope>
    <source>
        <strain evidence="8 9">13-12</strain>
    </source>
</reference>
<feature type="domain" description="GCVT N-terminal" evidence="4">
    <location>
        <begin position="624"/>
        <end position="895"/>
    </location>
</feature>
<evidence type="ECO:0000259" key="7">
    <source>
        <dbReference type="Pfam" id="PF17806"/>
    </source>
</evidence>
<evidence type="ECO:0000256" key="2">
    <source>
        <dbReference type="ARBA" id="ARBA00022576"/>
    </source>
</evidence>
<dbReference type="InterPro" id="IPR006222">
    <property type="entry name" value="GCVT_N"/>
</dbReference>
<dbReference type="SUPFAM" id="SSF101790">
    <property type="entry name" value="Aminomethyltransferase beta-barrel domain"/>
    <property type="match status" value="1"/>
</dbReference>
<dbReference type="Pfam" id="PF04268">
    <property type="entry name" value="SoxG"/>
    <property type="match status" value="1"/>
</dbReference>
<accession>A0A1Q9GEW4</accession>
<dbReference type="PRINTS" id="PR00411">
    <property type="entry name" value="PNDRDTASEI"/>
</dbReference>
<dbReference type="Pfam" id="PF17806">
    <property type="entry name" value="SO_alpha_A3"/>
    <property type="match status" value="1"/>
</dbReference>
<protein>
    <submittedName>
        <fullName evidence="8">Sarcosine oxidase subunit alpha</fullName>
    </submittedName>
</protein>
<evidence type="ECO:0000256" key="3">
    <source>
        <dbReference type="ARBA" id="ARBA00023002"/>
    </source>
</evidence>
<dbReference type="PANTHER" id="PTHR43757">
    <property type="entry name" value="AMINOMETHYLTRANSFERASE"/>
    <property type="match status" value="1"/>
</dbReference>
<dbReference type="Pfam" id="PF07992">
    <property type="entry name" value="Pyr_redox_2"/>
    <property type="match status" value="1"/>
</dbReference>
<dbReference type="Pfam" id="PF13510">
    <property type="entry name" value="Fer2_4"/>
    <property type="match status" value="1"/>
</dbReference>
<dbReference type="NCBIfam" id="TIGR01372">
    <property type="entry name" value="soxA"/>
    <property type="match status" value="1"/>
</dbReference>
<dbReference type="GO" id="GO:0008483">
    <property type="term" value="F:transaminase activity"/>
    <property type="evidence" value="ECO:0007669"/>
    <property type="project" value="UniProtKB-KW"/>
</dbReference>
<comment type="similarity">
    <text evidence="1">Belongs to the GcvT family.</text>
</comment>
<dbReference type="GO" id="GO:0046653">
    <property type="term" value="P:tetrahydrofolate metabolic process"/>
    <property type="evidence" value="ECO:0007669"/>
    <property type="project" value="InterPro"/>
</dbReference>
<organism evidence="8 9">
    <name type="scientific">Photobacterium proteolyticum</name>
    <dbReference type="NCBI Taxonomy" id="1903952"/>
    <lineage>
        <taxon>Bacteria</taxon>
        <taxon>Pseudomonadati</taxon>
        <taxon>Pseudomonadota</taxon>
        <taxon>Gammaproteobacteria</taxon>
        <taxon>Vibrionales</taxon>
        <taxon>Vibrionaceae</taxon>
        <taxon>Photobacterium</taxon>
    </lineage>
</organism>
<dbReference type="Gene3D" id="3.30.70.1520">
    <property type="entry name" value="Heterotetrameric sarcosine oxidase"/>
    <property type="match status" value="1"/>
</dbReference>
<dbReference type="InterPro" id="IPR027266">
    <property type="entry name" value="TrmE/GcvT-like"/>
</dbReference>
<dbReference type="InterPro" id="IPR042204">
    <property type="entry name" value="2Fe-2S-bd_N"/>
</dbReference>
<dbReference type="InterPro" id="IPR041117">
    <property type="entry name" value="SoxA_A3"/>
</dbReference>
<dbReference type="GO" id="GO:0008115">
    <property type="term" value="F:sarcosine oxidase activity"/>
    <property type="evidence" value="ECO:0007669"/>
    <property type="project" value="InterPro"/>
</dbReference>
<evidence type="ECO:0000256" key="1">
    <source>
        <dbReference type="ARBA" id="ARBA00008609"/>
    </source>
</evidence>
<evidence type="ECO:0000313" key="8">
    <source>
        <dbReference type="EMBL" id="OLQ72947.1"/>
    </source>
</evidence>
<dbReference type="SUPFAM" id="SSF103025">
    <property type="entry name" value="Folate-binding domain"/>
    <property type="match status" value="2"/>
</dbReference>
<proteinExistence type="inferred from homology"/>
<dbReference type="InterPro" id="IPR006277">
    <property type="entry name" value="Sarcosine_oxidase_asu"/>
</dbReference>
<dbReference type="OrthoDB" id="5287468at2"/>
<dbReference type="SUPFAM" id="SSF51905">
    <property type="entry name" value="FAD/NAD(P)-binding domain"/>
    <property type="match status" value="1"/>
</dbReference>
<dbReference type="Pfam" id="PF08669">
    <property type="entry name" value="GCV_T_C"/>
    <property type="match status" value="1"/>
</dbReference>
<dbReference type="InterPro" id="IPR028896">
    <property type="entry name" value="GcvT/YgfZ/DmdA"/>
</dbReference>
<dbReference type="Gene3D" id="3.30.1360.120">
    <property type="entry name" value="Probable tRNA modification gtpase trme, domain 1"/>
    <property type="match status" value="2"/>
</dbReference>
<dbReference type="Proteomes" id="UP000186905">
    <property type="component" value="Unassembled WGS sequence"/>
</dbReference>
<dbReference type="Gene3D" id="3.10.20.440">
    <property type="entry name" value="2Fe-2S iron-sulphur cluster binding domain, sarcosine oxidase, alpha subunit, N-terminal domain"/>
    <property type="match status" value="1"/>
</dbReference>
<feature type="domain" description="SoxA A3" evidence="7">
    <location>
        <begin position="526"/>
        <end position="610"/>
    </location>
</feature>
<dbReference type="InterPro" id="IPR007375">
    <property type="entry name" value="SoxG"/>
</dbReference>
<dbReference type="InterPro" id="IPR029043">
    <property type="entry name" value="GcvT/YgfZ_C"/>
</dbReference>
<dbReference type="Gene3D" id="3.50.50.60">
    <property type="entry name" value="FAD/NAD(P)-binding domain"/>
    <property type="match status" value="2"/>
</dbReference>
<evidence type="ECO:0000259" key="4">
    <source>
        <dbReference type="Pfam" id="PF01571"/>
    </source>
</evidence>
<keyword evidence="2" id="KW-0808">Transferase</keyword>
<dbReference type="RefSeq" id="WP_075766964.1">
    <property type="nucleotide sequence ID" value="NZ_MJIL01000090.1"/>
</dbReference>
<keyword evidence="3" id="KW-0560">Oxidoreductase</keyword>
<sequence>MTQPNRLSTGGRIDRRKSLTFTFNGTTYSGYQGDTLASALIANGIDVIGRSYKYSRPRGILGSGAEEPNAILQVGSTPATTIPNLRATQVELYDGLVATSVSGWPDVERDMKSALGKVGSGLMPVGFYYKTFMYPESMWMTYEKYIRKAAGLGKIPQARDPDRYDKMHHHCDIMIVGGGPAGLMAARKLIGSGLRVLVADEQQEMGGCLLGSQQVIDGKPAEDWLSETLELLEREQGITLLPRSTVFGYYDQNFLGIVERRTDHLGEYQSGARQRLHRVRAREVLLATGAIERPLVFGNNDVPGCMLASAISTYINRYGVIPGQKLVVMTANDAGYQAALDWHAAGREVVAIVDTRSNSSGKYPERAKAARIEIFLGYAVINVRGHKRVSAVEIAKLKHNRSQVSRIDTCLLSCDTVASSGGWSPSLHLSCHTGSRPVWRDDIAGFVPGNPDLLYAGGIQGHYQLSEVLDDGCKAAQAVADRLQVSLMSTPDQPDQPELPEVPDPDETAPMAIYHIPHHFPTSRAPKQFVDFQNDLTAAGIELAVREGFESIEHVKRYTALGFGTDQGKTGNINGMAIAARALGQSIPETGTTIFRPMYTPVTFGTLAGRDAGHLFDPARFTAMHRWHLEHGAEFENVGQWKRPWFYRLGNETQQEALNRECLATRNSVGLLDASTLGKIDIQGPDAREFLNRIYTNGWSQLAPGCCRYGVMCKEDGMIFDDGVTSCIDDNHFLMTITTGGAAGVLRWLELWHQTEWPELDLYMTSVTDHWATMTIGGPNSRSVLQKLMPEADLSDAAFPYMTWQSHCISGVDARIFRISFTGELSYEVNVNANFGLYLWEQIMAAGEEFEITPYGTETMHILRAEKGFIIAGQDTDGSVTPQDMNMAWICGKKKTFSFIGRRSWQREDTRRSDRKQLVGLKCTEPDVVIPEGAQAVNDPDEPVPMTMVGHVSSSYYSAVLGHSIALGLIKGGLSRVGESVFFPLADGRVLQAEITDGVFYDPDGKRQSVISAPATQPYYPPEAPRYESALHHTERYQVDRNHTERDHAQREHRETASQPNVVLHERKGLALHILRGGGSTSEDENEAFYDDAETVLGLPLPRKPCSSIVGEKMQIWWLSPNEWLILSSEDFSVEARLRHQLSEHFSIVDVSGGQCVIELSGLQAQAVLRKSTFYDVDTRSLPVGKCVGTLLAKAQVVLRRSGESEFELIVRRSFADYLWLWLQDASEEFGLTIE</sequence>
<keyword evidence="9" id="KW-1185">Reference proteome</keyword>
<evidence type="ECO:0000259" key="5">
    <source>
        <dbReference type="Pfam" id="PF07992"/>
    </source>
</evidence>
<dbReference type="Pfam" id="PF01571">
    <property type="entry name" value="GCV_T"/>
    <property type="match status" value="1"/>
</dbReference>
<evidence type="ECO:0000313" key="9">
    <source>
        <dbReference type="Proteomes" id="UP000186905"/>
    </source>
</evidence>
<dbReference type="InterPro" id="IPR041854">
    <property type="entry name" value="BFD-like_2Fe2S-bd_dom_sf"/>
</dbReference>
<dbReference type="PRINTS" id="PR00368">
    <property type="entry name" value="FADPNR"/>
</dbReference>
<dbReference type="EMBL" id="MJIL01000090">
    <property type="protein sequence ID" value="OLQ72947.1"/>
    <property type="molecule type" value="Genomic_DNA"/>
</dbReference>
<evidence type="ECO:0000259" key="6">
    <source>
        <dbReference type="Pfam" id="PF08669"/>
    </source>
</evidence>
<dbReference type="STRING" id="1903952.BIT28_07120"/>
<dbReference type="InterPro" id="IPR013977">
    <property type="entry name" value="GcvT_C"/>
</dbReference>
<name>A0A1Q9GEW4_9GAMM</name>